<proteinExistence type="predicted"/>
<keyword evidence="1" id="KW-1133">Transmembrane helix</keyword>
<evidence type="ECO:0000256" key="1">
    <source>
        <dbReference type="SAM" id="Phobius"/>
    </source>
</evidence>
<evidence type="ECO:0000313" key="2">
    <source>
        <dbReference type="EMBL" id="KFD53696.1"/>
    </source>
</evidence>
<organism evidence="2 4">
    <name type="scientific">Trichuris suis</name>
    <name type="common">pig whipworm</name>
    <dbReference type="NCBI Taxonomy" id="68888"/>
    <lineage>
        <taxon>Eukaryota</taxon>
        <taxon>Metazoa</taxon>
        <taxon>Ecdysozoa</taxon>
        <taxon>Nematoda</taxon>
        <taxon>Enoplea</taxon>
        <taxon>Dorylaimia</taxon>
        <taxon>Trichinellida</taxon>
        <taxon>Trichuridae</taxon>
        <taxon>Trichuris</taxon>
    </lineage>
</organism>
<feature type="transmembrane region" description="Helical" evidence="1">
    <location>
        <begin position="6"/>
        <end position="26"/>
    </location>
</feature>
<dbReference type="Proteomes" id="UP000030764">
    <property type="component" value="Unassembled WGS sequence"/>
</dbReference>
<name>A0A085M900_9BILA</name>
<accession>A0A085M900</accession>
<evidence type="ECO:0000313" key="3">
    <source>
        <dbReference type="EMBL" id="KFD72408.1"/>
    </source>
</evidence>
<dbReference type="AlphaFoldDB" id="A0A085M900"/>
<dbReference type="Proteomes" id="UP000030758">
    <property type="component" value="Unassembled WGS sequence"/>
</dbReference>
<keyword evidence="1" id="KW-0812">Transmembrane</keyword>
<reference evidence="2 4" key="1">
    <citation type="journal article" date="2014" name="Nat. Genet.">
        <title>Genome and transcriptome of the porcine whipworm Trichuris suis.</title>
        <authorList>
            <person name="Jex A.R."/>
            <person name="Nejsum P."/>
            <person name="Schwarz E.M."/>
            <person name="Hu L."/>
            <person name="Young N.D."/>
            <person name="Hall R.S."/>
            <person name="Korhonen P.K."/>
            <person name="Liao S."/>
            <person name="Thamsborg S."/>
            <person name="Xia J."/>
            <person name="Xu P."/>
            <person name="Wang S."/>
            <person name="Scheerlinck J.P."/>
            <person name="Hofmann A."/>
            <person name="Sternberg P.W."/>
            <person name="Wang J."/>
            <person name="Gasser R.B."/>
        </authorList>
    </citation>
    <scope>NUCLEOTIDE SEQUENCE [LARGE SCALE GENOMIC DNA]</scope>
    <source>
        <strain evidence="3">DCEP-RM93F</strain>
        <strain evidence="2">DCEP-RM93M</strain>
    </source>
</reference>
<evidence type="ECO:0000313" key="4">
    <source>
        <dbReference type="Proteomes" id="UP000030764"/>
    </source>
</evidence>
<sequence length="125" mass="14127">MKPLFFIFWIVMANFCLGLLGFKLPFRKGKRTKDNGQNGMDKTRSAYMDAYDGGWTKAMAKKVPVVFYCETTTCRSTILATAANMQNSAELEKAQNKHDECMQKCKTSSSSLGNEIDSLIERTFK</sequence>
<dbReference type="EMBL" id="KL367477">
    <property type="protein sequence ID" value="KFD72408.1"/>
    <property type="molecule type" value="Genomic_DNA"/>
</dbReference>
<gene>
    <name evidence="2" type="ORF">M513_05401</name>
    <name evidence="3" type="ORF">M514_05401</name>
</gene>
<protein>
    <submittedName>
        <fullName evidence="2">Uncharacterized protein</fullName>
    </submittedName>
</protein>
<keyword evidence="4" id="KW-1185">Reference proteome</keyword>
<dbReference type="EMBL" id="KL363214">
    <property type="protein sequence ID" value="KFD53696.1"/>
    <property type="molecule type" value="Genomic_DNA"/>
</dbReference>
<keyword evidence="1" id="KW-0472">Membrane</keyword>